<dbReference type="PROSITE" id="PS50294">
    <property type="entry name" value="WD_REPEATS_REGION"/>
    <property type="match status" value="14"/>
</dbReference>
<feature type="repeat" description="WD" evidence="3">
    <location>
        <begin position="562"/>
        <end position="596"/>
    </location>
</feature>
<dbReference type="GO" id="GO:0035097">
    <property type="term" value="C:histone methyltransferase complex"/>
    <property type="evidence" value="ECO:0007669"/>
    <property type="project" value="UniProtKB-ARBA"/>
</dbReference>
<feature type="repeat" description="WD" evidence="3">
    <location>
        <begin position="856"/>
        <end position="897"/>
    </location>
</feature>
<dbReference type="Gene3D" id="2.130.10.10">
    <property type="entry name" value="YVTN repeat-like/Quinoprotein amine dehydrogenase"/>
    <property type="match status" value="7"/>
</dbReference>
<dbReference type="InterPro" id="IPR020472">
    <property type="entry name" value="WD40_PAC1"/>
</dbReference>
<dbReference type="OrthoDB" id="538223at2759"/>
<dbReference type="InterPro" id="IPR027417">
    <property type="entry name" value="P-loop_NTPase"/>
</dbReference>
<evidence type="ECO:0000256" key="4">
    <source>
        <dbReference type="SAM" id="MobiDB-lite"/>
    </source>
</evidence>
<accession>A0A4S8LQP2</accession>
<feature type="repeat" description="WD" evidence="3">
    <location>
        <begin position="813"/>
        <end position="854"/>
    </location>
</feature>
<sequence>ECLKGTWVQLLQDLEKWAVSSKDGIAWVFGIAGTGKSAVAVSLATRLRTCLDDNISLALTFHCVKGQETSRPSLLVPTICYQLAKTCPKYGEFLLELFEKHASLNSPDSPLSEQLNKFLNPTVFKNSTNKRIIIIIDGLDEWGTRAERETLLKGLINFCNQVTLKVVITSRPHPDIKEALESPSVSRFNLTRGSYDASSDIKSFIESEFKSNPEITSEEISRLVEKADGLFIWVVTALKYVKNGMDEKGRLGVILGIGPKRNKSGGPYQKLYELYNMVLEEAFSEEESCEYFKTVMKLLLAVIEPISRAKQMGLLDIEGITPAVTEKVLKNLQAVVYEHDGKLYNHLSFGDFLISENESGRWFIEPQNAHMMVSELCIKVFTKELKFNICNLETSCLKNAEVVNPSIKERIEKYISPQLEYSCLFWSKHLVEAGEHFEMRNLKERLSNFVTKKWIIYWLECLSLMGKLYASNDCLKNARKWAELCQNDLDLLLNEVQGLVDRFFGAINESTPHLYVSVLPMALEHIKCIKALQKHVKNVIRVEMQGENWSSTLKVLYCSEGITSVAYSPDGRHIVSGSKDKTLRIWDTQTGQQVGQPLQGHTHNVWSVAYSPDGRHIVSGSEDKTVRIWDSQTGQPVGHPLQSHTDCVWSVAYSPDGIHIVSGSEDKTVRIWDSRTGWPVGQPLQGHTDNVQSVVYSPDGRHIVSGSLDKTVRIWDFQTGQPVGQPLQGHTDCVWSVAYSPDGKHIVSGSSDKTVRIWDSQNGQPVGQPLHGHTFPVCSVAYSPDDRHIVSGSADQTFRIWDSQTGQQVGQPLQGHSDSVWSVAYSPDGIHIVSGSPDKTMRIWDSQTGQPVDQPLQGHTDYVQSAAYSPDGRHIVSGSNDKTVRIWDSQTGQPVGQPLQGHTDKVQSVAYSPDGRHIVSGSDDKTVRIWESQTGQPVGQPLQGHTDNPTALAYSPDGRHIVSGSRDSTVRIWDSQTGQPVDQPLLGPTESVWSVAYSSDGRHIVSGSDDKTVRIWDSQTGQPFGQPLQGHTDSVWSVAYSPDGRHIVSGSCDNTVRIWDSQTGQPVSQPLQGHTDYVSLVAYSPDGRYIVSGSADKTVRIWDSQTGHPVGQPLQGHTDHVSSVAYSPDGKHIVSGSKDKTVRIWD</sequence>
<dbReference type="PROSITE" id="PS50082">
    <property type="entry name" value="WD_REPEATS_2"/>
    <property type="match status" value="14"/>
</dbReference>
<evidence type="ECO:0000313" key="6">
    <source>
        <dbReference type="EMBL" id="THU91717.1"/>
    </source>
</evidence>
<feature type="repeat" description="WD" evidence="3">
    <location>
        <begin position="1114"/>
        <end position="1146"/>
    </location>
</feature>
<feature type="repeat" description="WD" evidence="3">
    <location>
        <begin position="770"/>
        <end position="811"/>
    </location>
</feature>
<feature type="repeat" description="WD" evidence="3">
    <location>
        <begin position="727"/>
        <end position="768"/>
    </location>
</feature>
<dbReference type="InterPro" id="IPR015943">
    <property type="entry name" value="WD40/YVTN_repeat-like_dom_sf"/>
</dbReference>
<dbReference type="Gene3D" id="3.40.50.300">
    <property type="entry name" value="P-loop containing nucleotide triphosphate hydrolases"/>
    <property type="match status" value="1"/>
</dbReference>
<dbReference type="InterPro" id="IPR036322">
    <property type="entry name" value="WD40_repeat_dom_sf"/>
</dbReference>
<feature type="repeat" description="WD" evidence="3">
    <location>
        <begin position="985"/>
        <end position="1026"/>
    </location>
</feature>
<dbReference type="SUPFAM" id="SSF50960">
    <property type="entry name" value="TolB, C-terminal domain"/>
    <property type="match status" value="1"/>
</dbReference>
<dbReference type="InterPro" id="IPR001680">
    <property type="entry name" value="WD40_rpt"/>
</dbReference>
<dbReference type="CDD" id="cd00200">
    <property type="entry name" value="WD40"/>
    <property type="match status" value="2"/>
</dbReference>
<dbReference type="Proteomes" id="UP000297245">
    <property type="component" value="Unassembled WGS sequence"/>
</dbReference>
<reference evidence="6 7" key="1">
    <citation type="journal article" date="2019" name="Nat. Ecol. Evol.">
        <title>Megaphylogeny resolves global patterns of mushroom evolution.</title>
        <authorList>
            <person name="Varga T."/>
            <person name="Krizsan K."/>
            <person name="Foldi C."/>
            <person name="Dima B."/>
            <person name="Sanchez-Garcia M."/>
            <person name="Sanchez-Ramirez S."/>
            <person name="Szollosi G.J."/>
            <person name="Szarkandi J.G."/>
            <person name="Papp V."/>
            <person name="Albert L."/>
            <person name="Andreopoulos W."/>
            <person name="Angelini C."/>
            <person name="Antonin V."/>
            <person name="Barry K.W."/>
            <person name="Bougher N.L."/>
            <person name="Buchanan P."/>
            <person name="Buyck B."/>
            <person name="Bense V."/>
            <person name="Catcheside P."/>
            <person name="Chovatia M."/>
            <person name="Cooper J."/>
            <person name="Damon W."/>
            <person name="Desjardin D."/>
            <person name="Finy P."/>
            <person name="Geml J."/>
            <person name="Haridas S."/>
            <person name="Hughes K."/>
            <person name="Justo A."/>
            <person name="Karasinski D."/>
            <person name="Kautmanova I."/>
            <person name="Kiss B."/>
            <person name="Kocsube S."/>
            <person name="Kotiranta H."/>
            <person name="LaButti K.M."/>
            <person name="Lechner B.E."/>
            <person name="Liimatainen K."/>
            <person name="Lipzen A."/>
            <person name="Lukacs Z."/>
            <person name="Mihaltcheva S."/>
            <person name="Morgado L.N."/>
            <person name="Niskanen T."/>
            <person name="Noordeloos M.E."/>
            <person name="Ohm R.A."/>
            <person name="Ortiz-Santana B."/>
            <person name="Ovrebo C."/>
            <person name="Racz N."/>
            <person name="Riley R."/>
            <person name="Savchenko A."/>
            <person name="Shiryaev A."/>
            <person name="Soop K."/>
            <person name="Spirin V."/>
            <person name="Szebenyi C."/>
            <person name="Tomsovsky M."/>
            <person name="Tulloss R.E."/>
            <person name="Uehling J."/>
            <person name="Grigoriev I.V."/>
            <person name="Vagvolgyi C."/>
            <person name="Papp T."/>
            <person name="Martin F.M."/>
            <person name="Miettinen O."/>
            <person name="Hibbett D.S."/>
            <person name="Nagy L.G."/>
        </authorList>
    </citation>
    <scope>NUCLEOTIDE SEQUENCE [LARGE SCALE GENOMIC DNA]</scope>
    <source>
        <strain evidence="6 7">CBS 962.96</strain>
    </source>
</reference>
<dbReference type="Pfam" id="PF00400">
    <property type="entry name" value="WD40"/>
    <property type="match status" value="14"/>
</dbReference>
<keyword evidence="7" id="KW-1185">Reference proteome</keyword>
<dbReference type="PRINTS" id="PR00320">
    <property type="entry name" value="GPROTEINBRPT"/>
</dbReference>
<dbReference type="InterPro" id="IPR019775">
    <property type="entry name" value="WD40_repeat_CS"/>
</dbReference>
<dbReference type="SUPFAM" id="SSF50978">
    <property type="entry name" value="WD40 repeat-like"/>
    <property type="match status" value="2"/>
</dbReference>
<dbReference type="AlphaFoldDB" id="A0A4S8LQP2"/>
<feature type="repeat" description="WD" evidence="3">
    <location>
        <begin position="1071"/>
        <end position="1112"/>
    </location>
</feature>
<evidence type="ECO:0000256" key="3">
    <source>
        <dbReference type="PROSITE-ProRule" id="PRU00221"/>
    </source>
</evidence>
<evidence type="ECO:0000259" key="5">
    <source>
        <dbReference type="PROSITE" id="PS50837"/>
    </source>
</evidence>
<dbReference type="SUPFAM" id="SSF52540">
    <property type="entry name" value="P-loop containing nucleoside triphosphate hydrolases"/>
    <property type="match status" value="1"/>
</dbReference>
<dbReference type="InterPro" id="IPR007111">
    <property type="entry name" value="NACHT_NTPase"/>
</dbReference>
<keyword evidence="1 3" id="KW-0853">WD repeat</keyword>
<dbReference type="EMBL" id="ML179299">
    <property type="protein sequence ID" value="THU91717.1"/>
    <property type="molecule type" value="Genomic_DNA"/>
</dbReference>
<dbReference type="PROSITE" id="PS50837">
    <property type="entry name" value="NACHT"/>
    <property type="match status" value="1"/>
</dbReference>
<dbReference type="FunFam" id="2.130.10.10:FF:000228">
    <property type="entry name" value="COMPASS-like H3K4 histone methylase component WDR5A"/>
    <property type="match status" value="1"/>
</dbReference>
<dbReference type="PANTHER" id="PTHR19848:SF8">
    <property type="entry name" value="F-BOX AND WD REPEAT DOMAIN CONTAINING 7"/>
    <property type="match status" value="1"/>
</dbReference>
<gene>
    <name evidence="6" type="ORF">K435DRAFT_612888</name>
</gene>
<feature type="domain" description="NACHT" evidence="5">
    <location>
        <begin position="24"/>
        <end position="181"/>
    </location>
</feature>
<dbReference type="SMART" id="SM00320">
    <property type="entry name" value="WD40"/>
    <property type="match status" value="14"/>
</dbReference>
<feature type="non-terminal residue" evidence="6">
    <location>
        <position position="1146"/>
    </location>
</feature>
<evidence type="ECO:0000256" key="1">
    <source>
        <dbReference type="ARBA" id="ARBA00022574"/>
    </source>
</evidence>
<evidence type="ECO:0000313" key="7">
    <source>
        <dbReference type="Proteomes" id="UP000297245"/>
    </source>
</evidence>
<feature type="repeat" description="WD" evidence="3">
    <location>
        <begin position="942"/>
        <end position="983"/>
    </location>
</feature>
<feature type="non-terminal residue" evidence="6">
    <location>
        <position position="1"/>
    </location>
</feature>
<keyword evidence="2" id="KW-0677">Repeat</keyword>
<feature type="repeat" description="WD" evidence="3">
    <location>
        <begin position="899"/>
        <end position="940"/>
    </location>
</feature>
<dbReference type="PANTHER" id="PTHR19848">
    <property type="entry name" value="WD40 REPEAT PROTEIN"/>
    <property type="match status" value="1"/>
</dbReference>
<feature type="repeat" description="WD" evidence="3">
    <location>
        <begin position="598"/>
        <end position="639"/>
    </location>
</feature>
<organism evidence="6 7">
    <name type="scientific">Dendrothele bispora (strain CBS 962.96)</name>
    <dbReference type="NCBI Taxonomy" id="1314807"/>
    <lineage>
        <taxon>Eukaryota</taxon>
        <taxon>Fungi</taxon>
        <taxon>Dikarya</taxon>
        <taxon>Basidiomycota</taxon>
        <taxon>Agaricomycotina</taxon>
        <taxon>Agaricomycetes</taxon>
        <taxon>Agaricomycetidae</taxon>
        <taxon>Agaricales</taxon>
        <taxon>Agaricales incertae sedis</taxon>
        <taxon>Dendrothele</taxon>
    </lineage>
</organism>
<proteinExistence type="predicted"/>
<evidence type="ECO:0000256" key="2">
    <source>
        <dbReference type="ARBA" id="ARBA00022737"/>
    </source>
</evidence>
<feature type="repeat" description="WD" evidence="3">
    <location>
        <begin position="641"/>
        <end position="677"/>
    </location>
</feature>
<feature type="region of interest" description="Disordered" evidence="4">
    <location>
        <begin position="1104"/>
        <end position="1132"/>
    </location>
</feature>
<dbReference type="InterPro" id="IPR056884">
    <property type="entry name" value="NPHP3-like_N"/>
</dbReference>
<feature type="repeat" description="WD" evidence="3">
    <location>
        <begin position="684"/>
        <end position="725"/>
    </location>
</feature>
<feature type="repeat" description="WD" evidence="3">
    <location>
        <begin position="1028"/>
        <end position="1069"/>
    </location>
</feature>
<name>A0A4S8LQP2_DENBC</name>
<dbReference type="PROSITE" id="PS00678">
    <property type="entry name" value="WD_REPEATS_1"/>
    <property type="match status" value="12"/>
</dbReference>
<protein>
    <submittedName>
        <fullName evidence="6">WD40 repeat-like protein</fullName>
    </submittedName>
</protein>
<dbReference type="Pfam" id="PF24883">
    <property type="entry name" value="NPHP3_N"/>
    <property type="match status" value="1"/>
</dbReference>